<dbReference type="PANTHER" id="PTHR37691">
    <property type="entry name" value="BLR3518 PROTEIN"/>
    <property type="match status" value="1"/>
</dbReference>
<feature type="chain" id="PRO_5001552043" evidence="1">
    <location>
        <begin position="23"/>
        <end position="185"/>
    </location>
</feature>
<reference evidence="2 3" key="1">
    <citation type="submission" date="2014-03" db="EMBL/GenBank/DDBJ databases">
        <title>Whole genome sequence of Novosphingobium resinovorum KF1.</title>
        <authorList>
            <person name="Gan H.M."/>
            <person name="Gan H.Y."/>
            <person name="Chew T.H."/>
            <person name="Savka M.A."/>
        </authorList>
    </citation>
    <scope>NUCLEOTIDE SEQUENCE [LARGE SCALE GENOMIC DNA]</scope>
    <source>
        <strain evidence="2 3">KF1</strain>
    </source>
</reference>
<feature type="signal peptide" evidence="1">
    <location>
        <begin position="1"/>
        <end position="22"/>
    </location>
</feature>
<keyword evidence="1" id="KW-0732">Signal</keyword>
<dbReference type="EMBL" id="JFYZ01000032">
    <property type="protein sequence ID" value="EZP77768.1"/>
    <property type="molecule type" value="Genomic_DNA"/>
</dbReference>
<sequence>MRRLMKTGAAAIALGFAGMAMGADMPKDFWTTPTIHGYGKIHYVADAAYKPRADQTYKIIFALTKGSKQPSEVNPALDRVARTVNLYVASGVPLKNLKFVAVAYGEATPLVLNDAQYRAKFGVANPNLPLVEQLRKAGVDVSVCAQAVAEHDFQDDWVDKSVTLALSGLTTVTTLEHDGYVLMPL</sequence>
<protein>
    <submittedName>
        <fullName evidence="2">Uncharacterized protein</fullName>
    </submittedName>
</protein>
<dbReference type="InterPro" id="IPR027396">
    <property type="entry name" value="DsrEFH-like"/>
</dbReference>
<dbReference type="Proteomes" id="UP000024329">
    <property type="component" value="Unassembled WGS sequence"/>
</dbReference>
<dbReference type="Pfam" id="PF02635">
    <property type="entry name" value="DsrE"/>
    <property type="match status" value="1"/>
</dbReference>
<evidence type="ECO:0000313" key="3">
    <source>
        <dbReference type="Proteomes" id="UP000024329"/>
    </source>
</evidence>
<comment type="caution">
    <text evidence="2">The sequence shown here is derived from an EMBL/GenBank/DDBJ whole genome shotgun (WGS) entry which is preliminary data.</text>
</comment>
<gene>
    <name evidence="2" type="ORF">BV97_04337</name>
</gene>
<organism evidence="2 3">
    <name type="scientific">Novosphingobium resinovorum</name>
    <dbReference type="NCBI Taxonomy" id="158500"/>
    <lineage>
        <taxon>Bacteria</taxon>
        <taxon>Pseudomonadati</taxon>
        <taxon>Pseudomonadota</taxon>
        <taxon>Alphaproteobacteria</taxon>
        <taxon>Sphingomonadales</taxon>
        <taxon>Sphingomonadaceae</taxon>
        <taxon>Novosphingobium</taxon>
    </lineage>
</organism>
<name>A0A031JPS5_9SPHN</name>
<proteinExistence type="predicted"/>
<dbReference type="PANTHER" id="PTHR37691:SF1">
    <property type="entry name" value="BLR3518 PROTEIN"/>
    <property type="match status" value="1"/>
</dbReference>
<dbReference type="Gene3D" id="3.40.1260.10">
    <property type="entry name" value="DsrEFH-like"/>
    <property type="match status" value="1"/>
</dbReference>
<dbReference type="SUPFAM" id="SSF75169">
    <property type="entry name" value="DsrEFH-like"/>
    <property type="match status" value="1"/>
</dbReference>
<accession>A0A031JPS5</accession>
<dbReference type="AlphaFoldDB" id="A0A031JPS5"/>
<dbReference type="InterPro" id="IPR003787">
    <property type="entry name" value="Sulphur_relay_DsrE/F-like"/>
</dbReference>
<dbReference type="eggNOG" id="COG1416">
    <property type="taxonomic scope" value="Bacteria"/>
</dbReference>
<evidence type="ECO:0000256" key="1">
    <source>
        <dbReference type="SAM" id="SignalP"/>
    </source>
</evidence>
<evidence type="ECO:0000313" key="2">
    <source>
        <dbReference type="EMBL" id="EZP77768.1"/>
    </source>
</evidence>
<dbReference type="PATRIC" id="fig|158500.4.peg.4408"/>